<keyword evidence="5" id="KW-1015">Disulfide bond</keyword>
<proteinExistence type="inferred from homology"/>
<dbReference type="InterPro" id="IPR050749">
    <property type="entry name" value="Glycosyl_Hydrolase_47"/>
</dbReference>
<dbReference type="Pfam" id="PF01532">
    <property type="entry name" value="Glyco_hydro_47"/>
    <property type="match status" value="1"/>
</dbReference>
<dbReference type="InterPro" id="IPR001382">
    <property type="entry name" value="Glyco_hydro_47"/>
</dbReference>
<dbReference type="SUPFAM" id="SSF48225">
    <property type="entry name" value="Seven-hairpin glycosidases"/>
    <property type="match status" value="1"/>
</dbReference>
<protein>
    <submittedName>
        <fullName evidence="6">Uncharacterized protein</fullName>
    </submittedName>
</protein>
<dbReference type="Gene3D" id="1.50.10.10">
    <property type="match status" value="1"/>
</dbReference>
<gene>
    <name evidence="6" type="ORF">LTR16_009728</name>
</gene>
<evidence type="ECO:0000313" key="6">
    <source>
        <dbReference type="EMBL" id="KAK5241132.1"/>
    </source>
</evidence>
<comment type="similarity">
    <text evidence="3">Belongs to the glycosyl hydrolase 47 family.</text>
</comment>
<dbReference type="PANTHER" id="PTHR11742:SF103">
    <property type="entry name" value="ENDOPLASMIC RETICULUM MANNOSIDASE MNL2-RELATED"/>
    <property type="match status" value="1"/>
</dbReference>
<sequence length="88" mass="9959">GAKHNTLLDKATELAEILMGAFDTPNRMPITYYYWEPTLSQQAQRAKSMVVLAEMGTLSLEFTRLAQLTGNSKYYDAVARITDALEQW</sequence>
<dbReference type="Proteomes" id="UP001357485">
    <property type="component" value="Unassembled WGS sequence"/>
</dbReference>
<comment type="caution">
    <text evidence="6">The sequence shown here is derived from an EMBL/GenBank/DDBJ whole genome shotgun (WGS) entry which is preliminary data.</text>
</comment>
<dbReference type="InterPro" id="IPR036026">
    <property type="entry name" value="Seven-hairpin_glycosidases"/>
</dbReference>
<accession>A0ABR0LTH6</accession>
<dbReference type="EMBL" id="JAVRRA010010811">
    <property type="protein sequence ID" value="KAK5241132.1"/>
    <property type="molecule type" value="Genomic_DNA"/>
</dbReference>
<keyword evidence="7" id="KW-1185">Reference proteome</keyword>
<evidence type="ECO:0000256" key="1">
    <source>
        <dbReference type="ARBA" id="ARBA00001913"/>
    </source>
</evidence>
<name>A0ABR0LTH6_9PEZI</name>
<evidence type="ECO:0000313" key="7">
    <source>
        <dbReference type="Proteomes" id="UP001357485"/>
    </source>
</evidence>
<organism evidence="6 7">
    <name type="scientific">Cryomyces antarcticus</name>
    <dbReference type="NCBI Taxonomy" id="329879"/>
    <lineage>
        <taxon>Eukaryota</taxon>
        <taxon>Fungi</taxon>
        <taxon>Dikarya</taxon>
        <taxon>Ascomycota</taxon>
        <taxon>Pezizomycotina</taxon>
        <taxon>Dothideomycetes</taxon>
        <taxon>Dothideomycetes incertae sedis</taxon>
        <taxon>Cryomyces</taxon>
    </lineage>
</organism>
<comment type="cofactor">
    <cofactor evidence="1">
        <name>Ca(2+)</name>
        <dbReference type="ChEBI" id="CHEBI:29108"/>
    </cofactor>
</comment>
<dbReference type="PANTHER" id="PTHR11742">
    <property type="entry name" value="MANNOSYL-OLIGOSACCHARIDE ALPHA-1,2-MANNOSIDASE-RELATED"/>
    <property type="match status" value="1"/>
</dbReference>
<evidence type="ECO:0000256" key="2">
    <source>
        <dbReference type="ARBA" id="ARBA00004922"/>
    </source>
</evidence>
<dbReference type="InterPro" id="IPR012341">
    <property type="entry name" value="6hp_glycosidase-like_sf"/>
</dbReference>
<evidence type="ECO:0000256" key="3">
    <source>
        <dbReference type="ARBA" id="ARBA00007658"/>
    </source>
</evidence>
<evidence type="ECO:0000256" key="5">
    <source>
        <dbReference type="ARBA" id="ARBA00023157"/>
    </source>
</evidence>
<comment type="pathway">
    <text evidence="2">Protein modification; protein glycosylation.</text>
</comment>
<evidence type="ECO:0000256" key="4">
    <source>
        <dbReference type="ARBA" id="ARBA00022801"/>
    </source>
</evidence>
<feature type="non-terminal residue" evidence="6">
    <location>
        <position position="1"/>
    </location>
</feature>
<keyword evidence="4" id="KW-0378">Hydrolase</keyword>
<reference evidence="6 7" key="1">
    <citation type="submission" date="2023-08" db="EMBL/GenBank/DDBJ databases">
        <title>Black Yeasts Isolated from many extreme environments.</title>
        <authorList>
            <person name="Coleine C."/>
            <person name="Stajich J.E."/>
            <person name="Selbmann L."/>
        </authorList>
    </citation>
    <scope>NUCLEOTIDE SEQUENCE [LARGE SCALE GENOMIC DNA]</scope>
    <source>
        <strain evidence="6 7">CCFEE 536</strain>
    </source>
</reference>